<dbReference type="Gene3D" id="3.40.50.300">
    <property type="entry name" value="P-loop containing nucleotide triphosphate hydrolases"/>
    <property type="match status" value="1"/>
</dbReference>
<keyword evidence="2" id="KW-1185">Reference proteome</keyword>
<sequence length="399" mass="43945">MEGAEICIPGGSLRRRDSSIWSSNAMESFSKSSREEDDEEALKWAAIERLTIYDRLKKGILATSKGANEIDVHTLGFHERKALVDRVGIEFPTIEVRFENLTVETEAHNDSASGASKFREDHSFVGFGWKLDPKLKLSGRVTYNGHGMNDFLPQRTAAYISQHDTRIGEMIVRETLAFSARCEGVGQRYGVLATLMGSSGAAKITLMDVLAGGKTGGKAGGNPFYNLQFIMDEPTSGLDARAAAIVMRAVRNTVDTGRTVVCTIHQPSIDIFEAFDEVRNVGTYNSLCLFVNSSASSFLYMKIIEGVPNIKDGYNPATWMLEVATSAQETVLGVDSAAVYRNSELYRKNKALIEELSTPAPGSKDLYFPTQYSQSFFIQCMACLWNNIGHTGAIHRIML</sequence>
<protein>
    <recommendedName>
        <fullName evidence="3">ABC transporter family G domain-containing protein</fullName>
    </recommendedName>
</protein>
<dbReference type="PANTHER" id="PTHR48040:SF22">
    <property type="entry name" value="ABC TRANSPORTER DOMAIN-CONTAINING PROTEIN"/>
    <property type="match status" value="1"/>
</dbReference>
<dbReference type="AlphaFoldDB" id="A0A6A6N5S9"/>
<dbReference type="EMBL" id="JAAGAX010000002">
    <property type="protein sequence ID" value="KAF2321532.1"/>
    <property type="molecule type" value="Genomic_DNA"/>
</dbReference>
<evidence type="ECO:0008006" key="3">
    <source>
        <dbReference type="Google" id="ProtNLM"/>
    </source>
</evidence>
<accession>A0A6A6N5S9</accession>
<proteinExistence type="predicted"/>
<dbReference type="InterPro" id="IPR027417">
    <property type="entry name" value="P-loop_NTPase"/>
</dbReference>
<comment type="caution">
    <text evidence="1">The sequence shown here is derived from an EMBL/GenBank/DDBJ whole genome shotgun (WGS) entry which is preliminary data.</text>
</comment>
<evidence type="ECO:0000313" key="2">
    <source>
        <dbReference type="Proteomes" id="UP000467840"/>
    </source>
</evidence>
<reference evidence="1 2" key="1">
    <citation type="journal article" date="2020" name="Mol. Plant">
        <title>The Chromosome-Based Rubber Tree Genome Provides New Insights into Spurge Genome Evolution and Rubber Biosynthesis.</title>
        <authorList>
            <person name="Liu J."/>
            <person name="Shi C."/>
            <person name="Shi C.C."/>
            <person name="Li W."/>
            <person name="Zhang Q.J."/>
            <person name="Zhang Y."/>
            <person name="Li K."/>
            <person name="Lu H.F."/>
            <person name="Shi C."/>
            <person name="Zhu S.T."/>
            <person name="Xiao Z.Y."/>
            <person name="Nan H."/>
            <person name="Yue Y."/>
            <person name="Zhu X.G."/>
            <person name="Wu Y."/>
            <person name="Hong X.N."/>
            <person name="Fan G.Y."/>
            <person name="Tong Y."/>
            <person name="Zhang D."/>
            <person name="Mao C.L."/>
            <person name="Liu Y.L."/>
            <person name="Hao S.J."/>
            <person name="Liu W.Q."/>
            <person name="Lv M.Q."/>
            <person name="Zhang H.B."/>
            <person name="Liu Y."/>
            <person name="Hu-Tang G.R."/>
            <person name="Wang J.P."/>
            <person name="Wang J.H."/>
            <person name="Sun Y.H."/>
            <person name="Ni S.B."/>
            <person name="Chen W.B."/>
            <person name="Zhang X.C."/>
            <person name="Jiao Y.N."/>
            <person name="Eichler E.E."/>
            <person name="Li G.H."/>
            <person name="Liu X."/>
            <person name="Gao L.Z."/>
        </authorList>
    </citation>
    <scope>NUCLEOTIDE SEQUENCE [LARGE SCALE GENOMIC DNA]</scope>
    <source>
        <strain evidence="2">cv. GT1</strain>
        <tissue evidence="1">Leaf</tissue>
    </source>
</reference>
<evidence type="ECO:0000313" key="1">
    <source>
        <dbReference type="EMBL" id="KAF2321532.1"/>
    </source>
</evidence>
<gene>
    <name evidence="1" type="ORF">GH714_000330</name>
</gene>
<dbReference type="SUPFAM" id="SSF52540">
    <property type="entry name" value="P-loop containing nucleoside triphosphate hydrolases"/>
    <property type="match status" value="1"/>
</dbReference>
<dbReference type="PANTHER" id="PTHR48040">
    <property type="entry name" value="PLEIOTROPIC DRUG RESISTANCE PROTEIN 1-LIKE ISOFORM X1"/>
    <property type="match status" value="1"/>
</dbReference>
<organism evidence="1 2">
    <name type="scientific">Hevea brasiliensis</name>
    <name type="common">Para rubber tree</name>
    <name type="synonym">Siphonia brasiliensis</name>
    <dbReference type="NCBI Taxonomy" id="3981"/>
    <lineage>
        <taxon>Eukaryota</taxon>
        <taxon>Viridiplantae</taxon>
        <taxon>Streptophyta</taxon>
        <taxon>Embryophyta</taxon>
        <taxon>Tracheophyta</taxon>
        <taxon>Spermatophyta</taxon>
        <taxon>Magnoliopsida</taxon>
        <taxon>eudicotyledons</taxon>
        <taxon>Gunneridae</taxon>
        <taxon>Pentapetalae</taxon>
        <taxon>rosids</taxon>
        <taxon>fabids</taxon>
        <taxon>Malpighiales</taxon>
        <taxon>Euphorbiaceae</taxon>
        <taxon>Crotonoideae</taxon>
        <taxon>Micrandreae</taxon>
        <taxon>Hevea</taxon>
    </lineage>
</organism>
<name>A0A6A6N5S9_HEVBR</name>
<dbReference type="Proteomes" id="UP000467840">
    <property type="component" value="Chromosome 11"/>
</dbReference>